<comment type="similarity">
    <text evidence="1">Belongs to the mycobacterial PPE family.</text>
</comment>
<protein>
    <submittedName>
        <fullName evidence="4">Putative PPE family protein PPE29</fullName>
    </submittedName>
</protein>
<dbReference type="InterPro" id="IPR022171">
    <property type="entry name" value="PPE_C"/>
</dbReference>
<dbReference type="InterPro" id="IPR038332">
    <property type="entry name" value="PPE_sf"/>
</dbReference>
<comment type="caution">
    <text evidence="4">The sequence shown here is derived from an EMBL/GenBank/DDBJ whole genome shotgun (WGS) entry which is preliminary data.</text>
</comment>
<feature type="domain" description="PPE family C-terminal" evidence="3">
    <location>
        <begin position="313"/>
        <end position="387"/>
    </location>
</feature>
<dbReference type="PANTHER" id="PTHR46766:SF1">
    <property type="entry name" value="GLUTAMINE-RICH PROTEIN 2"/>
    <property type="match status" value="1"/>
</dbReference>
<organism evidence="4 5">
    <name type="scientific">Mycobacterium botniense</name>
    <dbReference type="NCBI Taxonomy" id="84962"/>
    <lineage>
        <taxon>Bacteria</taxon>
        <taxon>Bacillati</taxon>
        <taxon>Actinomycetota</taxon>
        <taxon>Actinomycetes</taxon>
        <taxon>Mycobacteriales</taxon>
        <taxon>Mycobacteriaceae</taxon>
        <taxon>Mycobacterium</taxon>
    </lineage>
</organism>
<name>A0A7I9Y1Q2_9MYCO</name>
<dbReference type="SUPFAM" id="SSF140459">
    <property type="entry name" value="PE/PPE dimer-like"/>
    <property type="match status" value="1"/>
</dbReference>
<evidence type="ECO:0000313" key="4">
    <source>
        <dbReference type="EMBL" id="GFG75999.1"/>
    </source>
</evidence>
<dbReference type="RefSeq" id="WP_163759042.1">
    <property type="nucleotide sequence ID" value="NZ_BLKW01000004.1"/>
</dbReference>
<proteinExistence type="inferred from homology"/>
<dbReference type="Proteomes" id="UP000465361">
    <property type="component" value="Unassembled WGS sequence"/>
</dbReference>
<dbReference type="AlphaFoldDB" id="A0A7I9Y1Q2"/>
<dbReference type="EMBL" id="BLKW01000004">
    <property type="protein sequence ID" value="GFG75999.1"/>
    <property type="molecule type" value="Genomic_DNA"/>
</dbReference>
<dbReference type="GO" id="GO:0052572">
    <property type="term" value="P:response to host immune response"/>
    <property type="evidence" value="ECO:0007669"/>
    <property type="project" value="TreeGrafter"/>
</dbReference>
<dbReference type="Gene3D" id="1.20.1260.20">
    <property type="entry name" value="PPE superfamily"/>
    <property type="match status" value="1"/>
</dbReference>
<evidence type="ECO:0000256" key="1">
    <source>
        <dbReference type="ARBA" id="ARBA00010652"/>
    </source>
</evidence>
<dbReference type="InterPro" id="IPR000030">
    <property type="entry name" value="PPE_dom"/>
</dbReference>
<dbReference type="FunFam" id="1.20.1260.20:FF:000001">
    <property type="entry name" value="PPE family protein PPE41"/>
    <property type="match status" value="1"/>
</dbReference>
<evidence type="ECO:0000313" key="5">
    <source>
        <dbReference type="Proteomes" id="UP000465361"/>
    </source>
</evidence>
<dbReference type="Pfam" id="PF00823">
    <property type="entry name" value="PPE"/>
    <property type="match status" value="1"/>
</dbReference>
<gene>
    <name evidence="4" type="primary">PPE29_2</name>
    <name evidence="4" type="ORF">MBOT_33640</name>
</gene>
<dbReference type="Pfam" id="PF12484">
    <property type="entry name" value="PPE-SVP"/>
    <property type="match status" value="1"/>
</dbReference>
<accession>A0A7I9Y1Q2</accession>
<keyword evidence="5" id="KW-1185">Reference proteome</keyword>
<dbReference type="PANTHER" id="PTHR46766">
    <property type="entry name" value="GLUTAMINE-RICH PROTEIN 2"/>
    <property type="match status" value="1"/>
</dbReference>
<feature type="domain" description="PPE" evidence="2">
    <location>
        <begin position="2"/>
        <end position="163"/>
    </location>
</feature>
<sequence length="414" mass="40546">MDFGMLPPEINSGRMYAGPRSGPMLAAAAAWDELATQLHAAAASYNSVISALSGVWQGPSSAAMVAAAAPYSVWMSATAVQAEQTAAQARAAAAAFENAFAATVPPPVVAANRVLLMSLIATNFFGQNTPAIAATEAHYAEMWAQDAAAMFGYASSSAAASRVTPFAEPPQTTNSAALAGQSAAVAHATGTAVGTQVQTLPHLISAVPQALQSLAVPASSAAADASPPSSLASSLNTIASFWTGSVSPFSYFTIAGVPYLLGFQSYLLPQAGVNLAGVAGKASAVGSASLLESSLGAGTHMLASTGLGGGAVSAGIGRAGVIGGLSVPQGWATAAPAVRTAAAVMPQTQLGVAPAAFADTQGNLFSNMALSGLAGRALTGTAGSAARSVGISGGVTPAAPAVTANIFVIPEAGK</sequence>
<evidence type="ECO:0000259" key="2">
    <source>
        <dbReference type="Pfam" id="PF00823"/>
    </source>
</evidence>
<evidence type="ECO:0000259" key="3">
    <source>
        <dbReference type="Pfam" id="PF12484"/>
    </source>
</evidence>
<reference evidence="4 5" key="1">
    <citation type="journal article" date="2019" name="Emerg. Microbes Infect.">
        <title>Comprehensive subspecies identification of 175 nontuberculous mycobacteria species based on 7547 genomic profiles.</title>
        <authorList>
            <person name="Matsumoto Y."/>
            <person name="Kinjo T."/>
            <person name="Motooka D."/>
            <person name="Nabeya D."/>
            <person name="Jung N."/>
            <person name="Uechi K."/>
            <person name="Horii T."/>
            <person name="Iida T."/>
            <person name="Fujita J."/>
            <person name="Nakamura S."/>
        </authorList>
    </citation>
    <scope>NUCLEOTIDE SEQUENCE [LARGE SCALE GENOMIC DNA]</scope>
    <source>
        <strain evidence="4 5">JCM 17322</strain>
    </source>
</reference>